<organism evidence="4 5">
    <name type="scientific">Clostridium rhizosphaerae</name>
    <dbReference type="NCBI Taxonomy" id="2803861"/>
    <lineage>
        <taxon>Bacteria</taxon>
        <taxon>Bacillati</taxon>
        <taxon>Bacillota</taxon>
        <taxon>Clostridia</taxon>
        <taxon>Eubacteriales</taxon>
        <taxon>Clostridiaceae</taxon>
        <taxon>Clostridium</taxon>
    </lineage>
</organism>
<keyword evidence="5" id="KW-1185">Reference proteome</keyword>
<dbReference type="Proteomes" id="UP000632377">
    <property type="component" value="Unassembled WGS sequence"/>
</dbReference>
<gene>
    <name evidence="4" type="ORF">JK636_11970</name>
</gene>
<dbReference type="InterPro" id="IPR028082">
    <property type="entry name" value="Peripla_BP_I"/>
</dbReference>
<evidence type="ECO:0000256" key="1">
    <source>
        <dbReference type="ARBA" id="ARBA00010062"/>
    </source>
</evidence>
<dbReference type="SUPFAM" id="SSF53822">
    <property type="entry name" value="Periplasmic binding protein-like I"/>
    <property type="match status" value="1"/>
</dbReference>
<dbReference type="PANTHER" id="PTHR30483">
    <property type="entry name" value="LEUCINE-SPECIFIC-BINDING PROTEIN"/>
    <property type="match status" value="1"/>
</dbReference>
<dbReference type="InterPro" id="IPR051010">
    <property type="entry name" value="BCAA_transport"/>
</dbReference>
<dbReference type="InterPro" id="IPR028081">
    <property type="entry name" value="Leu-bd"/>
</dbReference>
<reference evidence="4 5" key="1">
    <citation type="submission" date="2021-01" db="EMBL/GenBank/DDBJ databases">
        <title>Genome public.</title>
        <authorList>
            <person name="Liu C."/>
            <person name="Sun Q."/>
        </authorList>
    </citation>
    <scope>NUCLEOTIDE SEQUENCE [LARGE SCALE GENOMIC DNA]</scope>
    <source>
        <strain evidence="4 5">YIM B02515</strain>
    </source>
</reference>
<proteinExistence type="inferred from homology"/>
<evidence type="ECO:0000259" key="3">
    <source>
        <dbReference type="Pfam" id="PF13458"/>
    </source>
</evidence>
<dbReference type="CDD" id="cd06268">
    <property type="entry name" value="PBP1_ABC_transporter_LIVBP-like"/>
    <property type="match status" value="1"/>
</dbReference>
<accession>A0ABS1TBK2</accession>
<comment type="similarity">
    <text evidence="1">Belongs to the leucine-binding protein family.</text>
</comment>
<keyword evidence="2" id="KW-0732">Signal</keyword>
<name>A0ABS1TBK2_9CLOT</name>
<evidence type="ECO:0000313" key="4">
    <source>
        <dbReference type="EMBL" id="MBL4936477.1"/>
    </source>
</evidence>
<dbReference type="Pfam" id="PF13458">
    <property type="entry name" value="Peripla_BP_6"/>
    <property type="match status" value="1"/>
</dbReference>
<dbReference type="Gene3D" id="3.40.50.2300">
    <property type="match status" value="2"/>
</dbReference>
<evidence type="ECO:0000256" key="2">
    <source>
        <dbReference type="ARBA" id="ARBA00022729"/>
    </source>
</evidence>
<comment type="caution">
    <text evidence="4">The sequence shown here is derived from an EMBL/GenBank/DDBJ whole genome shotgun (WGS) entry which is preliminary data.</text>
</comment>
<feature type="domain" description="Leucine-binding protein" evidence="3">
    <location>
        <begin position="27"/>
        <end position="333"/>
    </location>
</feature>
<evidence type="ECO:0000313" key="5">
    <source>
        <dbReference type="Proteomes" id="UP000632377"/>
    </source>
</evidence>
<dbReference type="EMBL" id="JAESWC010000004">
    <property type="protein sequence ID" value="MBL4936477.1"/>
    <property type="molecule type" value="Genomic_DNA"/>
</dbReference>
<dbReference type="PANTHER" id="PTHR30483:SF6">
    <property type="entry name" value="PERIPLASMIC BINDING PROTEIN OF ABC TRANSPORTER FOR NATURAL AMINO ACIDS"/>
    <property type="match status" value="1"/>
</dbReference>
<protein>
    <submittedName>
        <fullName evidence="4">Amino acid ABC transporter substrate-binding protein</fullName>
    </submittedName>
</protein>
<sequence>MKKIYMVLLAALIIFSTALFYINLKTPIKIALIGNLEEEKYNFSTSSIIAGRIAEKEINEKQGIKGRKTQLIIRSDDFKKPEETIKFLKENNIEAIISTSSSEEILRIKPYLDKNKIICFSLGATSSELSFKDDYIYSMLPNDEEEVKTFVDHLSTNNLPKDIVIISTSSNVEYKNSIEKNIKKVGGNVAFEELWTDNSIKYTPTNIEGMKGKTILILSSARDTAIILQKLNNYGLVKNAFGLSWSGDENLIFYGGKPVQDFKFITPVDFAQSSSKYGKLADKLKDYEKSNGLLPAGVYEAYNIFKNAYGYKRDKHITLKEAIDITKSYDGLNSDILLNKYGDYEGKEYIFTVKDGKFTKLGGTKDEGSKN</sequence>
<dbReference type="RefSeq" id="WP_202749222.1">
    <property type="nucleotide sequence ID" value="NZ_JAESWC010000004.1"/>
</dbReference>